<comment type="caution">
    <text evidence="3">The sequence shown here is derived from an EMBL/GenBank/DDBJ whole genome shotgun (WGS) entry which is preliminary data.</text>
</comment>
<sequence>MLCNVRPRISSWFKRDPEPCFPADEDPNGTTPVLSRDVTLDPSKKTWLRLYIPRKRDNLSSSKLPLIMYYHGGGFIFSSADSAAHDIFLKGLVEKIGAMLISLDYRLAPENRLPAAYDDAMDCLNWIKNTQDKWVREFADFGNVYLFGTSAGGNLAYNAGLRAASIAENLNPVKITGLILHHPYFSGSKRTLSEERLKDDSLLPLDSIDKMFDLCLPKGADHDHEYCNPLANGGSEHIAKMKGLGWRVFVSGCFDDPLVDAINACGEMLEAKGIEVVKYFGDGFHAMELFNPSYALPFYDAIKAFMSTST</sequence>
<dbReference type="PANTHER" id="PTHR23024">
    <property type="entry name" value="ARYLACETAMIDE DEACETYLASE"/>
    <property type="match status" value="1"/>
</dbReference>
<feature type="domain" description="Alpha/beta hydrolase fold-3" evidence="2">
    <location>
        <begin position="67"/>
        <end position="286"/>
    </location>
</feature>
<proteinExistence type="inferred from homology"/>
<evidence type="ECO:0000313" key="3">
    <source>
        <dbReference type="EMBL" id="GAA0152610.1"/>
    </source>
</evidence>
<dbReference type="PANTHER" id="PTHR23024:SF622">
    <property type="entry name" value="CARBOXYLESTERASE 120-RELATED"/>
    <property type="match status" value="1"/>
</dbReference>
<dbReference type="SUPFAM" id="SSF53474">
    <property type="entry name" value="alpha/beta-Hydrolases"/>
    <property type="match status" value="1"/>
</dbReference>
<evidence type="ECO:0000259" key="2">
    <source>
        <dbReference type="Pfam" id="PF07859"/>
    </source>
</evidence>
<dbReference type="Pfam" id="PF07859">
    <property type="entry name" value="Abhydrolase_3"/>
    <property type="match status" value="1"/>
</dbReference>
<dbReference type="InterPro" id="IPR050466">
    <property type="entry name" value="Carboxylest/Gibb_receptor"/>
</dbReference>
<comment type="similarity">
    <text evidence="1">Belongs to the 'GDXG' lipolytic enzyme family.</text>
</comment>
<evidence type="ECO:0000313" key="4">
    <source>
        <dbReference type="Proteomes" id="UP001454036"/>
    </source>
</evidence>
<keyword evidence="4" id="KW-1185">Reference proteome</keyword>
<organism evidence="3 4">
    <name type="scientific">Lithospermum erythrorhizon</name>
    <name type="common">Purple gromwell</name>
    <name type="synonym">Lithospermum officinale var. erythrorhizon</name>
    <dbReference type="NCBI Taxonomy" id="34254"/>
    <lineage>
        <taxon>Eukaryota</taxon>
        <taxon>Viridiplantae</taxon>
        <taxon>Streptophyta</taxon>
        <taxon>Embryophyta</taxon>
        <taxon>Tracheophyta</taxon>
        <taxon>Spermatophyta</taxon>
        <taxon>Magnoliopsida</taxon>
        <taxon>eudicotyledons</taxon>
        <taxon>Gunneridae</taxon>
        <taxon>Pentapetalae</taxon>
        <taxon>asterids</taxon>
        <taxon>lamiids</taxon>
        <taxon>Boraginales</taxon>
        <taxon>Boraginaceae</taxon>
        <taxon>Boraginoideae</taxon>
        <taxon>Lithospermeae</taxon>
        <taxon>Lithospermum</taxon>
    </lineage>
</organism>
<dbReference type="Proteomes" id="UP001454036">
    <property type="component" value="Unassembled WGS sequence"/>
</dbReference>
<dbReference type="Gene3D" id="3.40.50.1820">
    <property type="entry name" value="alpha/beta hydrolase"/>
    <property type="match status" value="1"/>
</dbReference>
<dbReference type="AlphaFoldDB" id="A0AAV3PMZ3"/>
<dbReference type="InterPro" id="IPR029058">
    <property type="entry name" value="AB_hydrolase_fold"/>
</dbReference>
<protein>
    <submittedName>
        <fullName evidence="3">Deacetylase</fullName>
    </submittedName>
</protein>
<evidence type="ECO:0000256" key="1">
    <source>
        <dbReference type="ARBA" id="ARBA00010515"/>
    </source>
</evidence>
<dbReference type="EMBL" id="BAABME010018103">
    <property type="protein sequence ID" value="GAA0152610.1"/>
    <property type="molecule type" value="Genomic_DNA"/>
</dbReference>
<gene>
    <name evidence="3" type="ORF">LIER_37527</name>
</gene>
<dbReference type="InterPro" id="IPR013094">
    <property type="entry name" value="AB_hydrolase_3"/>
</dbReference>
<name>A0AAV3PMZ3_LITER</name>
<reference evidence="3 4" key="1">
    <citation type="submission" date="2024-01" db="EMBL/GenBank/DDBJ databases">
        <title>The complete chloroplast genome sequence of Lithospermum erythrorhizon: insights into the phylogenetic relationship among Boraginaceae species and the maternal lineages of purple gromwells.</title>
        <authorList>
            <person name="Okada T."/>
            <person name="Watanabe K."/>
        </authorList>
    </citation>
    <scope>NUCLEOTIDE SEQUENCE [LARGE SCALE GENOMIC DNA]</scope>
</reference>
<dbReference type="GO" id="GO:0016787">
    <property type="term" value="F:hydrolase activity"/>
    <property type="evidence" value="ECO:0007669"/>
    <property type="project" value="InterPro"/>
</dbReference>
<accession>A0AAV3PMZ3</accession>